<sequence>MITFDITIERPSVLVKAKGTLPQGITVLTGQSGSGKSTFIKAIAGLVKPNTGTIRHDEIVWVNVDHKLYVPVRERHVGYMPQGNMVFPHLTVEANITYSKRGDAASCETLLKQLGLEKYRHTKAGKLSGGEQQRVALGRALYSKPTVLLLDEPLSALDWTLRKQVRTDLVTIIKQWDIPCLWVTHDEDEVAVVGDRHWTCTQGEIEC</sequence>
<evidence type="ECO:0000313" key="6">
    <source>
        <dbReference type="Proteomes" id="UP001272515"/>
    </source>
</evidence>
<dbReference type="InterPro" id="IPR050093">
    <property type="entry name" value="ABC_SmlMolc_Importer"/>
</dbReference>
<keyword evidence="3 5" id="KW-0067">ATP-binding</keyword>
<evidence type="ECO:0000259" key="4">
    <source>
        <dbReference type="PROSITE" id="PS50893"/>
    </source>
</evidence>
<organism evidence="5 6">
    <name type="scientific">Veillonella absiana</name>
    <dbReference type="NCBI Taxonomy" id="3079305"/>
    <lineage>
        <taxon>Bacteria</taxon>
        <taxon>Bacillati</taxon>
        <taxon>Bacillota</taxon>
        <taxon>Negativicutes</taxon>
        <taxon>Veillonellales</taxon>
        <taxon>Veillonellaceae</taxon>
        <taxon>Veillonella</taxon>
    </lineage>
</organism>
<keyword evidence="2" id="KW-0547">Nucleotide-binding</keyword>
<dbReference type="Gene3D" id="3.40.50.300">
    <property type="entry name" value="P-loop containing nucleotide triphosphate hydrolases"/>
    <property type="match status" value="1"/>
</dbReference>
<dbReference type="InterPro" id="IPR003593">
    <property type="entry name" value="AAA+_ATPase"/>
</dbReference>
<dbReference type="Pfam" id="PF00005">
    <property type="entry name" value="ABC_tran"/>
    <property type="match status" value="1"/>
</dbReference>
<gene>
    <name evidence="5" type="ORF">RVY80_00955</name>
</gene>
<dbReference type="InterPro" id="IPR017871">
    <property type="entry name" value="ABC_transporter-like_CS"/>
</dbReference>
<proteinExistence type="predicted"/>
<evidence type="ECO:0000313" key="5">
    <source>
        <dbReference type="EMBL" id="MDV5087423.1"/>
    </source>
</evidence>
<dbReference type="EMBL" id="JAWJZB010000001">
    <property type="protein sequence ID" value="MDV5087423.1"/>
    <property type="molecule type" value="Genomic_DNA"/>
</dbReference>
<dbReference type="Proteomes" id="UP001272515">
    <property type="component" value="Unassembled WGS sequence"/>
</dbReference>
<keyword evidence="1" id="KW-0813">Transport</keyword>
<dbReference type="InterPro" id="IPR027417">
    <property type="entry name" value="P-loop_NTPase"/>
</dbReference>
<protein>
    <submittedName>
        <fullName evidence="5">ATP-binding cassette domain-containing protein</fullName>
    </submittedName>
</protein>
<dbReference type="GO" id="GO:0005524">
    <property type="term" value="F:ATP binding"/>
    <property type="evidence" value="ECO:0007669"/>
    <property type="project" value="UniProtKB-KW"/>
</dbReference>
<dbReference type="PROSITE" id="PS00211">
    <property type="entry name" value="ABC_TRANSPORTER_1"/>
    <property type="match status" value="1"/>
</dbReference>
<name>A0ABU3Z666_9FIRM</name>
<keyword evidence="6" id="KW-1185">Reference proteome</keyword>
<dbReference type="PANTHER" id="PTHR42781:SF4">
    <property type="entry name" value="SPERMIDINE_PUTRESCINE IMPORT ATP-BINDING PROTEIN POTA"/>
    <property type="match status" value="1"/>
</dbReference>
<evidence type="ECO:0000256" key="1">
    <source>
        <dbReference type="ARBA" id="ARBA00022448"/>
    </source>
</evidence>
<reference evidence="5 6" key="1">
    <citation type="submission" date="2023-10" db="EMBL/GenBank/DDBJ databases">
        <title>Veillonella sp. nov., isolated from a pig farm feces dump.</title>
        <authorList>
            <person name="Chang Y.-H."/>
        </authorList>
    </citation>
    <scope>NUCLEOTIDE SEQUENCE [LARGE SCALE GENOMIC DNA]</scope>
    <source>
        <strain evidence="5 6">YH-vei2233</strain>
    </source>
</reference>
<dbReference type="SMART" id="SM00382">
    <property type="entry name" value="AAA"/>
    <property type="match status" value="1"/>
</dbReference>
<dbReference type="RefSeq" id="WP_295188938.1">
    <property type="nucleotide sequence ID" value="NZ_JAWJZA010000010.1"/>
</dbReference>
<evidence type="ECO:0000256" key="2">
    <source>
        <dbReference type="ARBA" id="ARBA00022741"/>
    </source>
</evidence>
<dbReference type="PROSITE" id="PS50893">
    <property type="entry name" value="ABC_TRANSPORTER_2"/>
    <property type="match status" value="1"/>
</dbReference>
<feature type="domain" description="ABC transporter" evidence="4">
    <location>
        <begin position="1"/>
        <end position="206"/>
    </location>
</feature>
<dbReference type="SUPFAM" id="SSF52540">
    <property type="entry name" value="P-loop containing nucleoside triphosphate hydrolases"/>
    <property type="match status" value="1"/>
</dbReference>
<accession>A0ABU3Z666</accession>
<dbReference type="PANTHER" id="PTHR42781">
    <property type="entry name" value="SPERMIDINE/PUTRESCINE IMPORT ATP-BINDING PROTEIN POTA"/>
    <property type="match status" value="1"/>
</dbReference>
<evidence type="ECO:0000256" key="3">
    <source>
        <dbReference type="ARBA" id="ARBA00022840"/>
    </source>
</evidence>
<comment type="caution">
    <text evidence="5">The sequence shown here is derived from an EMBL/GenBank/DDBJ whole genome shotgun (WGS) entry which is preliminary data.</text>
</comment>
<dbReference type="InterPro" id="IPR003439">
    <property type="entry name" value="ABC_transporter-like_ATP-bd"/>
</dbReference>